<dbReference type="Gene3D" id="3.30.70.270">
    <property type="match status" value="1"/>
</dbReference>
<dbReference type="InterPro" id="IPR050116">
    <property type="entry name" value="DNA_polymerase-Y"/>
</dbReference>
<dbReference type="SUPFAM" id="SSF56672">
    <property type="entry name" value="DNA/RNA polymerases"/>
    <property type="match status" value="1"/>
</dbReference>
<dbReference type="CDD" id="cd01700">
    <property type="entry name" value="PolY_Pol_V_umuC"/>
    <property type="match status" value="1"/>
</dbReference>
<dbReference type="GO" id="GO:0003887">
    <property type="term" value="F:DNA-directed DNA polymerase activity"/>
    <property type="evidence" value="ECO:0007669"/>
    <property type="project" value="TreeGrafter"/>
</dbReference>
<proteinExistence type="inferred from homology"/>
<dbReference type="GO" id="GO:0009432">
    <property type="term" value="P:SOS response"/>
    <property type="evidence" value="ECO:0007669"/>
    <property type="project" value="UniProtKB-KW"/>
</dbReference>
<organism evidence="7">
    <name type="scientific">Dictyoglomus thermophilum</name>
    <dbReference type="NCBI Taxonomy" id="14"/>
    <lineage>
        <taxon>Bacteria</taxon>
        <taxon>Pseudomonadati</taxon>
        <taxon>Dictyoglomota</taxon>
        <taxon>Dictyoglomia</taxon>
        <taxon>Dictyoglomales</taxon>
        <taxon>Dictyoglomaceae</taxon>
        <taxon>Dictyoglomus</taxon>
    </lineage>
</organism>
<keyword evidence="2" id="KW-0227">DNA damage</keyword>
<evidence type="ECO:0000256" key="4">
    <source>
        <dbReference type="ARBA" id="ARBA00023204"/>
    </source>
</evidence>
<accession>A0A7C3MKC1</accession>
<keyword evidence="5" id="KW-0742">SOS response</keyword>
<comment type="caution">
    <text evidence="7">The sequence shown here is derived from an EMBL/GenBank/DDBJ whole genome shotgun (WGS) entry which is preliminary data.</text>
</comment>
<dbReference type="Pfam" id="PF00817">
    <property type="entry name" value="IMS"/>
    <property type="match status" value="1"/>
</dbReference>
<dbReference type="InterPro" id="IPR001126">
    <property type="entry name" value="UmuC"/>
</dbReference>
<dbReference type="PANTHER" id="PTHR11076:SF34">
    <property type="entry name" value="PROTEIN UMUC"/>
    <property type="match status" value="1"/>
</dbReference>
<dbReference type="Gene3D" id="3.40.1170.60">
    <property type="match status" value="1"/>
</dbReference>
<dbReference type="GO" id="GO:0005829">
    <property type="term" value="C:cytosol"/>
    <property type="evidence" value="ECO:0007669"/>
    <property type="project" value="TreeGrafter"/>
</dbReference>
<dbReference type="GO" id="GO:0006281">
    <property type="term" value="P:DNA repair"/>
    <property type="evidence" value="ECO:0007669"/>
    <property type="project" value="UniProtKB-KW"/>
</dbReference>
<evidence type="ECO:0000256" key="3">
    <source>
        <dbReference type="ARBA" id="ARBA00023199"/>
    </source>
</evidence>
<keyword evidence="3" id="KW-0741">SOS mutagenesis</keyword>
<dbReference type="InterPro" id="IPR025188">
    <property type="entry name" value="DUF4113"/>
</dbReference>
<evidence type="ECO:0000256" key="5">
    <source>
        <dbReference type="ARBA" id="ARBA00023236"/>
    </source>
</evidence>
<dbReference type="Pfam" id="PF11799">
    <property type="entry name" value="IMS_C"/>
    <property type="match status" value="1"/>
</dbReference>
<dbReference type="InterPro" id="IPR043502">
    <property type="entry name" value="DNA/RNA_pol_sf"/>
</dbReference>
<sequence length="427" mass="49342">MKHKNVFFIVDCDSFYASCERIFNPKTWGKPVVVLSNNDGCVISRSQEAKDIGIEMGVPVFKCEDLIKKYDVQVFSANFTLYGDISRRVMNTLSLFSPDIEIYSIDEAFLMFPYEENKDYTSIGKEIRKTILKWIGIPVSIGIGPTKVLAKIALKIAKKDKNEKVFNFLDIKDPDEILKNFPVEDIWGIGKRYAEFLKSKGIDTAYKLKNLPDSFIRKFLTIIGLRLVWELRGISCIPFEDMPPPRKSIITSRSFGSDIENIEDLETAISNFITISSEKLRKQKALANYIQIFLLSNPFKDTPQYFNEITIPLERPTANTMELISYALLGLRKIYKEGIKYKKAGVILMGLTQEKEIQLNFFYTPYPKSKDEELMKALDEINQKYGRNTIFPAINGIPSENQKWRMRQRRKSRRFTTSWNELPIVKA</sequence>
<dbReference type="PANTHER" id="PTHR11076">
    <property type="entry name" value="DNA REPAIR POLYMERASE UMUC / TRANSFERASE FAMILY MEMBER"/>
    <property type="match status" value="1"/>
</dbReference>
<keyword evidence="4" id="KW-0234">DNA repair</keyword>
<evidence type="ECO:0000259" key="6">
    <source>
        <dbReference type="PROSITE" id="PS50173"/>
    </source>
</evidence>
<comment type="similarity">
    <text evidence="1">Belongs to the DNA polymerase type-Y family.</text>
</comment>
<dbReference type="GO" id="GO:0003684">
    <property type="term" value="F:damaged DNA binding"/>
    <property type="evidence" value="ECO:0007669"/>
    <property type="project" value="InterPro"/>
</dbReference>
<name>A0A7C3MKC1_DICTH</name>
<gene>
    <name evidence="7" type="ORF">ENW00_06085</name>
</gene>
<dbReference type="InterPro" id="IPR043128">
    <property type="entry name" value="Rev_trsase/Diguanyl_cyclase"/>
</dbReference>
<dbReference type="AlphaFoldDB" id="A0A7C3MKC1"/>
<feature type="domain" description="UmuC" evidence="6">
    <location>
        <begin position="7"/>
        <end position="190"/>
    </location>
</feature>
<dbReference type="Pfam" id="PF13438">
    <property type="entry name" value="DUF4113"/>
    <property type="match status" value="1"/>
</dbReference>
<dbReference type="InterPro" id="IPR017961">
    <property type="entry name" value="DNA_pol_Y-fam_little_finger"/>
</dbReference>
<dbReference type="EMBL" id="DTIN01000020">
    <property type="protein sequence ID" value="HFX13709.1"/>
    <property type="molecule type" value="Genomic_DNA"/>
</dbReference>
<dbReference type="PROSITE" id="PS50173">
    <property type="entry name" value="UMUC"/>
    <property type="match status" value="1"/>
</dbReference>
<evidence type="ECO:0000313" key="7">
    <source>
        <dbReference type="EMBL" id="HFX13709.1"/>
    </source>
</evidence>
<evidence type="ECO:0000256" key="1">
    <source>
        <dbReference type="ARBA" id="ARBA00010945"/>
    </source>
</evidence>
<reference evidence="7" key="1">
    <citation type="journal article" date="2020" name="mSystems">
        <title>Genome- and Community-Level Interaction Insights into Carbon Utilization and Element Cycling Functions of Hydrothermarchaeota in Hydrothermal Sediment.</title>
        <authorList>
            <person name="Zhou Z."/>
            <person name="Liu Y."/>
            <person name="Xu W."/>
            <person name="Pan J."/>
            <person name="Luo Z.H."/>
            <person name="Li M."/>
        </authorList>
    </citation>
    <scope>NUCLEOTIDE SEQUENCE [LARGE SCALE GENOMIC DNA]</scope>
    <source>
        <strain evidence="7">SpSt-81</strain>
    </source>
</reference>
<evidence type="ECO:0000256" key="2">
    <source>
        <dbReference type="ARBA" id="ARBA00022763"/>
    </source>
</evidence>
<dbReference type="Gene3D" id="1.10.150.20">
    <property type="entry name" value="5' to 3' exonuclease, C-terminal subdomain"/>
    <property type="match status" value="1"/>
</dbReference>
<dbReference type="GO" id="GO:0042276">
    <property type="term" value="P:error-prone translesion synthesis"/>
    <property type="evidence" value="ECO:0007669"/>
    <property type="project" value="TreeGrafter"/>
</dbReference>
<protein>
    <submittedName>
        <fullName evidence="7">Y-family DNA polymerase</fullName>
    </submittedName>
</protein>